<reference evidence="2 3" key="1">
    <citation type="submission" date="2024-09" db="EMBL/GenBank/DDBJ databases">
        <authorList>
            <person name="Sun Q."/>
            <person name="Mori K."/>
        </authorList>
    </citation>
    <scope>NUCLEOTIDE SEQUENCE [LARGE SCALE GENOMIC DNA]</scope>
    <source>
        <strain evidence="2 3">JCM 13519</strain>
    </source>
</reference>
<feature type="compositionally biased region" description="Polar residues" evidence="1">
    <location>
        <begin position="33"/>
        <end position="42"/>
    </location>
</feature>
<feature type="region of interest" description="Disordered" evidence="1">
    <location>
        <begin position="18"/>
        <end position="65"/>
    </location>
</feature>
<evidence type="ECO:0000313" key="3">
    <source>
        <dbReference type="Proteomes" id="UP001589536"/>
    </source>
</evidence>
<dbReference type="Proteomes" id="UP001589536">
    <property type="component" value="Unassembled WGS sequence"/>
</dbReference>
<proteinExistence type="predicted"/>
<name>A0ABV5UQ38_9MICC</name>
<dbReference type="RefSeq" id="WP_345051878.1">
    <property type="nucleotide sequence ID" value="NZ_BAABED010000001.1"/>
</dbReference>
<protein>
    <submittedName>
        <fullName evidence="2">Uncharacterized protein</fullName>
    </submittedName>
</protein>
<evidence type="ECO:0000313" key="2">
    <source>
        <dbReference type="EMBL" id="MFB9714643.1"/>
    </source>
</evidence>
<comment type="caution">
    <text evidence="2">The sequence shown here is derived from an EMBL/GenBank/DDBJ whole genome shotgun (WGS) entry which is preliminary data.</text>
</comment>
<dbReference type="EMBL" id="JBHMBH010000023">
    <property type="protein sequence ID" value="MFB9714643.1"/>
    <property type="molecule type" value="Genomic_DNA"/>
</dbReference>
<gene>
    <name evidence="2" type="ORF">ACFFPI_10975</name>
</gene>
<organism evidence="2 3">
    <name type="scientific">Arthrobacter methylotrophus</name>
    <dbReference type="NCBI Taxonomy" id="121291"/>
    <lineage>
        <taxon>Bacteria</taxon>
        <taxon>Bacillati</taxon>
        <taxon>Actinomycetota</taxon>
        <taxon>Actinomycetes</taxon>
        <taxon>Micrococcales</taxon>
        <taxon>Micrococcaceae</taxon>
        <taxon>Arthrobacter</taxon>
    </lineage>
</organism>
<keyword evidence="3" id="KW-1185">Reference proteome</keyword>
<evidence type="ECO:0000256" key="1">
    <source>
        <dbReference type="SAM" id="MobiDB-lite"/>
    </source>
</evidence>
<sequence>MTAKHVEQQINSEVASHLVESMDTAPSPAPATVSMTLGSTQGPVWPDASAKAKHPKDRGANHGRVGQQAAVIAVHRTSRPQLPHSS</sequence>
<accession>A0ABV5UQ38</accession>